<dbReference type="RefSeq" id="WP_200824898.1">
    <property type="nucleotide sequence ID" value="NZ_FNVT01000031.1"/>
</dbReference>
<organism evidence="2 3">
    <name type="scientific">Nonomuraea solani</name>
    <dbReference type="NCBI Taxonomy" id="1144553"/>
    <lineage>
        <taxon>Bacteria</taxon>
        <taxon>Bacillati</taxon>
        <taxon>Actinomycetota</taxon>
        <taxon>Actinomycetes</taxon>
        <taxon>Streptosporangiales</taxon>
        <taxon>Streptosporangiaceae</taxon>
        <taxon>Nonomuraea</taxon>
    </lineage>
</organism>
<dbReference type="AlphaFoldDB" id="A0A1H6EYC1"/>
<feature type="compositionally biased region" description="Polar residues" evidence="1">
    <location>
        <begin position="1"/>
        <end position="10"/>
    </location>
</feature>
<feature type="region of interest" description="Disordered" evidence="1">
    <location>
        <begin position="1"/>
        <end position="20"/>
    </location>
</feature>
<sequence length="134" mass="14751">MDIDHSSMQGNGRAIHTEGGEFGRTAGRLHAQMEPLLPYFGNPESDEAAQIFRRGKDGHPGFDGAYEDMSTALRNLRESYEVIGAAVVAMSKNVRGAEWASMADKNGVLKDLLEFARREDDEVGVPTTPVERDR</sequence>
<evidence type="ECO:0000256" key="1">
    <source>
        <dbReference type="SAM" id="MobiDB-lite"/>
    </source>
</evidence>
<proteinExistence type="predicted"/>
<evidence type="ECO:0000313" key="3">
    <source>
        <dbReference type="Proteomes" id="UP000236732"/>
    </source>
</evidence>
<name>A0A1H6EYC1_9ACTN</name>
<protein>
    <submittedName>
        <fullName evidence="2">Uncharacterized protein</fullName>
    </submittedName>
</protein>
<dbReference type="Proteomes" id="UP000236732">
    <property type="component" value="Unassembled WGS sequence"/>
</dbReference>
<accession>A0A1H6EYC1</accession>
<reference evidence="2 3" key="1">
    <citation type="submission" date="2016-10" db="EMBL/GenBank/DDBJ databases">
        <authorList>
            <person name="de Groot N.N."/>
        </authorList>
    </citation>
    <scope>NUCLEOTIDE SEQUENCE [LARGE SCALE GENOMIC DNA]</scope>
    <source>
        <strain evidence="2 3">CGMCC 4.7037</strain>
    </source>
</reference>
<keyword evidence="3" id="KW-1185">Reference proteome</keyword>
<dbReference type="EMBL" id="FNVT01000031">
    <property type="protein sequence ID" value="SEH02898.1"/>
    <property type="molecule type" value="Genomic_DNA"/>
</dbReference>
<evidence type="ECO:0000313" key="2">
    <source>
        <dbReference type="EMBL" id="SEH02898.1"/>
    </source>
</evidence>
<gene>
    <name evidence="2" type="ORF">SAMN05444920_13110</name>
</gene>